<dbReference type="InterPro" id="IPR029060">
    <property type="entry name" value="PIN-like_dom_sf"/>
</dbReference>
<comment type="caution">
    <text evidence="1">The sequence shown here is derived from an EMBL/GenBank/DDBJ whole genome shotgun (WGS) entry which is preliminary data.</text>
</comment>
<sequence length="139" mass="14669">MTHIPPLILDVTVLGELARGDATIINLIQIFDAGEQPMVIPALAITGATLGNKSPEAADALRGLALMEGVTVVPLDGPEESIALADMISATRLAAWDAHAATEALSLIGAILTMDASRWEDPQRQLEEHLQVIEISDAL</sequence>
<evidence type="ECO:0000313" key="1">
    <source>
        <dbReference type="EMBL" id="MDP9846301.1"/>
    </source>
</evidence>
<keyword evidence="2" id="KW-1185">Reference proteome</keyword>
<organism evidence="1 2">
    <name type="scientific">Streptosporangium lutulentum</name>
    <dbReference type="NCBI Taxonomy" id="1461250"/>
    <lineage>
        <taxon>Bacteria</taxon>
        <taxon>Bacillati</taxon>
        <taxon>Actinomycetota</taxon>
        <taxon>Actinomycetes</taxon>
        <taxon>Streptosporangiales</taxon>
        <taxon>Streptosporangiaceae</taxon>
        <taxon>Streptosporangium</taxon>
    </lineage>
</organism>
<proteinExistence type="predicted"/>
<dbReference type="SUPFAM" id="SSF88723">
    <property type="entry name" value="PIN domain-like"/>
    <property type="match status" value="1"/>
</dbReference>
<name>A0ABT9QHR4_9ACTN</name>
<dbReference type="EMBL" id="JAUSQU010000001">
    <property type="protein sequence ID" value="MDP9846301.1"/>
    <property type="molecule type" value="Genomic_DNA"/>
</dbReference>
<evidence type="ECO:0000313" key="2">
    <source>
        <dbReference type="Proteomes" id="UP001225356"/>
    </source>
</evidence>
<protein>
    <submittedName>
        <fullName evidence="1">Nucleic acid-binding protein</fullName>
    </submittedName>
</protein>
<dbReference type="Proteomes" id="UP001225356">
    <property type="component" value="Unassembled WGS sequence"/>
</dbReference>
<reference evidence="1 2" key="1">
    <citation type="submission" date="2023-07" db="EMBL/GenBank/DDBJ databases">
        <title>Sequencing the genomes of 1000 actinobacteria strains.</title>
        <authorList>
            <person name="Klenk H.-P."/>
        </authorList>
    </citation>
    <scope>NUCLEOTIDE SEQUENCE [LARGE SCALE GENOMIC DNA]</scope>
    <source>
        <strain evidence="1 2">DSM 46740</strain>
    </source>
</reference>
<gene>
    <name evidence="1" type="ORF">J2853_005512</name>
</gene>
<accession>A0ABT9QHR4</accession>
<dbReference type="RefSeq" id="WP_307562674.1">
    <property type="nucleotide sequence ID" value="NZ_JAUSQU010000001.1"/>
</dbReference>